<evidence type="ECO:0000256" key="1">
    <source>
        <dbReference type="SAM" id="Coils"/>
    </source>
</evidence>
<dbReference type="AlphaFoldDB" id="U5EN12"/>
<feature type="compositionally biased region" description="Polar residues" evidence="2">
    <location>
        <begin position="258"/>
        <end position="278"/>
    </location>
</feature>
<keyword evidence="1" id="KW-0175">Coiled coil</keyword>
<proteinExistence type="evidence at transcript level"/>
<organism evidence="3">
    <name type="scientific">Corethrella appendiculata</name>
    <dbReference type="NCBI Taxonomy" id="1370023"/>
    <lineage>
        <taxon>Eukaryota</taxon>
        <taxon>Metazoa</taxon>
        <taxon>Ecdysozoa</taxon>
        <taxon>Arthropoda</taxon>
        <taxon>Hexapoda</taxon>
        <taxon>Insecta</taxon>
        <taxon>Pterygota</taxon>
        <taxon>Neoptera</taxon>
        <taxon>Endopterygota</taxon>
        <taxon>Diptera</taxon>
        <taxon>Nematocera</taxon>
        <taxon>Culicoidea</taxon>
        <taxon>Chaoboridae</taxon>
        <taxon>Corethrella</taxon>
    </lineage>
</organism>
<feature type="region of interest" description="Disordered" evidence="2">
    <location>
        <begin position="232"/>
        <end position="278"/>
    </location>
</feature>
<dbReference type="EMBL" id="GANO01004292">
    <property type="protein sequence ID" value="JAB55579.1"/>
    <property type="molecule type" value="mRNA"/>
</dbReference>
<name>U5EN12_9DIPT</name>
<evidence type="ECO:0000313" key="3">
    <source>
        <dbReference type="EMBL" id="JAB55579.1"/>
    </source>
</evidence>
<feature type="coiled-coil region" evidence="1">
    <location>
        <begin position="31"/>
        <end position="69"/>
    </location>
</feature>
<feature type="non-terminal residue" evidence="3">
    <location>
        <position position="1"/>
    </location>
</feature>
<evidence type="ECO:0000256" key="2">
    <source>
        <dbReference type="SAM" id="MobiDB-lite"/>
    </source>
</evidence>
<protein>
    <submittedName>
        <fullName evidence="3">Putative kiritsubo-1 aae</fullName>
    </submittedName>
</protein>
<sequence length="278" mass="31982">ILSSISESSKITTARIDSMETAFNKRIDTLFDDVNKMKADYDKKIENLSAELENLKSKMESNRDLAERTSRLNEILIAGVPYRIEENLRFYFTAICKALMYPESYEPIVCIRRISPNTNSQSSNSKIRVPLIIVQFAMKFDRDEFLGKYFATRKLNLQDLGFNSNNRIYVDESLTKKNQSIKHRAVQLKKNNQLTDVRSINGLIFYQKSVKDRRQPILSIDDLPELNRTSNNIQQQQQQPNYHQSSSTRQETIRNRRQSTSGLQALASTPTAASLQSG</sequence>
<feature type="compositionally biased region" description="Polar residues" evidence="2">
    <location>
        <begin position="240"/>
        <end position="250"/>
    </location>
</feature>
<accession>U5EN12</accession>
<reference evidence="3" key="1">
    <citation type="journal article" date="2014" name="Insect Biochem. Mol. Biol.">
        <title>An insight into the sialome of the frog biting fly, Corethrella appendiculata.</title>
        <authorList>
            <person name="Ribeiro J.M.C."/>
            <person name="Chagas A.C."/>
            <person name="Pham V.M."/>
            <person name="Lounibos L.P."/>
            <person name="Calvo E."/>
        </authorList>
    </citation>
    <scope>NUCLEOTIDE SEQUENCE</scope>
    <source>
        <tissue evidence="3">Salivary glands</tissue>
    </source>
</reference>